<keyword evidence="3" id="KW-1185">Reference proteome</keyword>
<proteinExistence type="predicted"/>
<dbReference type="Proteomes" id="UP001278500">
    <property type="component" value="Unassembled WGS sequence"/>
</dbReference>
<keyword evidence="1" id="KW-0732">Signal</keyword>
<dbReference type="RefSeq" id="XP_062679228.1">
    <property type="nucleotide sequence ID" value="XM_062822527.1"/>
</dbReference>
<evidence type="ECO:0000313" key="3">
    <source>
        <dbReference type="Proteomes" id="UP001278500"/>
    </source>
</evidence>
<reference evidence="2" key="2">
    <citation type="submission" date="2023-06" db="EMBL/GenBank/DDBJ databases">
        <authorList>
            <consortium name="Lawrence Berkeley National Laboratory"/>
            <person name="Haridas S."/>
            <person name="Hensen N."/>
            <person name="Bonometti L."/>
            <person name="Westerberg I."/>
            <person name="Brannstrom I.O."/>
            <person name="Guillou S."/>
            <person name="Cros-Aarteil S."/>
            <person name="Calhoun S."/>
            <person name="Kuo A."/>
            <person name="Mondo S."/>
            <person name="Pangilinan J."/>
            <person name="Riley R."/>
            <person name="Labutti K."/>
            <person name="Andreopoulos B."/>
            <person name="Lipzen A."/>
            <person name="Chen C."/>
            <person name="Yanf M."/>
            <person name="Daum C."/>
            <person name="Ng V."/>
            <person name="Clum A."/>
            <person name="Steindorff A."/>
            <person name="Ohm R."/>
            <person name="Martin F."/>
            <person name="Silar P."/>
            <person name="Natvig D."/>
            <person name="Lalanne C."/>
            <person name="Gautier V."/>
            <person name="Ament-Velasquez S.L."/>
            <person name="Kruys A."/>
            <person name="Hutchinson M.I."/>
            <person name="Powell A.J."/>
            <person name="Barry K."/>
            <person name="Miller A.N."/>
            <person name="Grigoriev I.V."/>
            <person name="Debuchy R."/>
            <person name="Gladieux P."/>
            <person name="Thoren M.H."/>
            <person name="Johannesson H."/>
        </authorList>
    </citation>
    <scope>NUCLEOTIDE SEQUENCE</scope>
    <source>
        <strain evidence="2">CBS 560.94</strain>
    </source>
</reference>
<protein>
    <recommendedName>
        <fullName evidence="4">Questionable protein</fullName>
    </recommendedName>
</protein>
<organism evidence="2 3">
    <name type="scientific">Neurospora tetraspora</name>
    <dbReference type="NCBI Taxonomy" id="94610"/>
    <lineage>
        <taxon>Eukaryota</taxon>
        <taxon>Fungi</taxon>
        <taxon>Dikarya</taxon>
        <taxon>Ascomycota</taxon>
        <taxon>Pezizomycotina</taxon>
        <taxon>Sordariomycetes</taxon>
        <taxon>Sordariomycetidae</taxon>
        <taxon>Sordariales</taxon>
        <taxon>Sordariaceae</taxon>
        <taxon>Neurospora</taxon>
    </lineage>
</organism>
<gene>
    <name evidence="2" type="ORF">B0H65DRAFT_254124</name>
</gene>
<dbReference type="AlphaFoldDB" id="A0AAE0JAV5"/>
<evidence type="ECO:0000313" key="2">
    <source>
        <dbReference type="EMBL" id="KAK3340286.1"/>
    </source>
</evidence>
<name>A0AAE0JAV5_9PEZI</name>
<comment type="caution">
    <text evidence="2">The sequence shown here is derived from an EMBL/GenBank/DDBJ whole genome shotgun (WGS) entry which is preliminary data.</text>
</comment>
<sequence>MHMMLWSAFIRLSRSCEFHVYYMLPDSSRGACAASLSRLQMMPLISTAVNTDPCPRRCTDRNSGLSTCQGYLRPNMWSPEVRLGLASSGKSGGSALMSSEEARFHTASMVIRPTTHPV</sequence>
<dbReference type="GeneID" id="87859681"/>
<evidence type="ECO:0000256" key="1">
    <source>
        <dbReference type="SAM" id="SignalP"/>
    </source>
</evidence>
<dbReference type="EMBL" id="JAUEPP010000006">
    <property type="protein sequence ID" value="KAK3340286.1"/>
    <property type="molecule type" value="Genomic_DNA"/>
</dbReference>
<reference evidence="2" key="1">
    <citation type="journal article" date="2023" name="Mol. Phylogenet. Evol.">
        <title>Genome-scale phylogeny and comparative genomics of the fungal order Sordariales.</title>
        <authorList>
            <person name="Hensen N."/>
            <person name="Bonometti L."/>
            <person name="Westerberg I."/>
            <person name="Brannstrom I.O."/>
            <person name="Guillou S."/>
            <person name="Cros-Aarteil S."/>
            <person name="Calhoun S."/>
            <person name="Haridas S."/>
            <person name="Kuo A."/>
            <person name="Mondo S."/>
            <person name="Pangilinan J."/>
            <person name="Riley R."/>
            <person name="LaButti K."/>
            <person name="Andreopoulos B."/>
            <person name="Lipzen A."/>
            <person name="Chen C."/>
            <person name="Yan M."/>
            <person name="Daum C."/>
            <person name="Ng V."/>
            <person name="Clum A."/>
            <person name="Steindorff A."/>
            <person name="Ohm R.A."/>
            <person name="Martin F."/>
            <person name="Silar P."/>
            <person name="Natvig D.O."/>
            <person name="Lalanne C."/>
            <person name="Gautier V."/>
            <person name="Ament-Velasquez S.L."/>
            <person name="Kruys A."/>
            <person name="Hutchinson M.I."/>
            <person name="Powell A.J."/>
            <person name="Barry K."/>
            <person name="Miller A.N."/>
            <person name="Grigoriev I.V."/>
            <person name="Debuchy R."/>
            <person name="Gladieux P."/>
            <person name="Hiltunen Thoren M."/>
            <person name="Johannesson H."/>
        </authorList>
    </citation>
    <scope>NUCLEOTIDE SEQUENCE</scope>
    <source>
        <strain evidence="2">CBS 560.94</strain>
    </source>
</reference>
<feature type="chain" id="PRO_5042216212" description="Questionable protein" evidence="1">
    <location>
        <begin position="16"/>
        <end position="118"/>
    </location>
</feature>
<feature type="signal peptide" evidence="1">
    <location>
        <begin position="1"/>
        <end position="15"/>
    </location>
</feature>
<evidence type="ECO:0008006" key="4">
    <source>
        <dbReference type="Google" id="ProtNLM"/>
    </source>
</evidence>
<accession>A0AAE0JAV5</accession>